<sequence length="203" mass="20914">MLVGIVEFLGWFGAVPVLAGYILFSTGRIPNGPLYQLLNLIGGLAVAVNVAAHHAVPSTIVNGIWAIVAVVVLVKMVRARRAAKRDGSAAAEPPVLRAEPPATTGVLPVIGPALRDHEPEGAGETDATTGLQRVDLADATVATDPTRPTTSDLVPATVPEAPAPMTETVPIITATIALALVAAAQEQSDRAHADDTDHAEPAR</sequence>
<dbReference type="InterPro" id="IPR058058">
    <property type="entry name" value="CBU_0592-like"/>
</dbReference>
<reference evidence="4" key="1">
    <citation type="submission" date="2021-05" db="EMBL/GenBank/DDBJ databases">
        <title>Whole genome sequence of Curtobacterium flaccumfaciens pv. flaccumfaciens strain CFBP 3417.</title>
        <authorList>
            <person name="Osdaghi E."/>
            <person name="Taghouti G."/>
            <person name="Portier P."/>
            <person name="Fazliarab A."/>
            <person name="Taghavi S.M."/>
            <person name="Briand M."/>
            <person name="Le-Saux M."/>
            <person name="Jacques M.-A."/>
        </authorList>
    </citation>
    <scope>NUCLEOTIDE SEQUENCE</scope>
    <source>
        <strain evidence="4">CFBP 3417</strain>
    </source>
</reference>
<dbReference type="NCBIfam" id="NF047864">
    <property type="entry name" value="CBU_0592_membra"/>
    <property type="match status" value="1"/>
</dbReference>
<protein>
    <recommendedName>
        <fullName evidence="3">CBU-0592-like domain-containing protein</fullName>
    </recommendedName>
</protein>
<evidence type="ECO:0000256" key="1">
    <source>
        <dbReference type="SAM" id="MobiDB-lite"/>
    </source>
</evidence>
<organism evidence="4 5">
    <name type="scientific">Curtobacterium flaccumfaciens pv. flaccumfaciens</name>
    <dbReference type="NCBI Taxonomy" id="138532"/>
    <lineage>
        <taxon>Bacteria</taxon>
        <taxon>Bacillati</taxon>
        <taxon>Actinomycetota</taxon>
        <taxon>Actinomycetes</taxon>
        <taxon>Micrococcales</taxon>
        <taxon>Microbacteriaceae</taxon>
        <taxon>Curtobacterium</taxon>
    </lineage>
</organism>
<proteinExistence type="predicted"/>
<gene>
    <name evidence="4" type="ORF">KK103_11345</name>
</gene>
<keyword evidence="2" id="KW-0472">Membrane</keyword>
<accession>A0A9Q2W7G6</accession>
<dbReference type="EMBL" id="JAHEWX010000014">
    <property type="protein sequence ID" value="MBT1542358.1"/>
    <property type="molecule type" value="Genomic_DNA"/>
</dbReference>
<feature type="domain" description="CBU-0592-like" evidence="3">
    <location>
        <begin position="7"/>
        <end position="80"/>
    </location>
</feature>
<feature type="transmembrane region" description="Helical" evidence="2">
    <location>
        <begin position="6"/>
        <end position="24"/>
    </location>
</feature>
<keyword evidence="2" id="KW-0812">Transmembrane</keyword>
<evidence type="ECO:0000313" key="5">
    <source>
        <dbReference type="Proteomes" id="UP000709437"/>
    </source>
</evidence>
<dbReference type="Proteomes" id="UP000709437">
    <property type="component" value="Unassembled WGS sequence"/>
</dbReference>
<evidence type="ECO:0000313" key="4">
    <source>
        <dbReference type="EMBL" id="MBT1542358.1"/>
    </source>
</evidence>
<evidence type="ECO:0000259" key="3">
    <source>
        <dbReference type="Pfam" id="PF26604"/>
    </source>
</evidence>
<dbReference type="AlphaFoldDB" id="A0A9Q2W7G6"/>
<feature type="region of interest" description="Disordered" evidence="1">
    <location>
        <begin position="142"/>
        <end position="161"/>
    </location>
</feature>
<keyword evidence="2" id="KW-1133">Transmembrane helix</keyword>
<comment type="caution">
    <text evidence="4">The sequence shown here is derived from an EMBL/GenBank/DDBJ whole genome shotgun (WGS) entry which is preliminary data.</text>
</comment>
<name>A0A9Q2W7G6_9MICO</name>
<evidence type="ECO:0000256" key="2">
    <source>
        <dbReference type="SAM" id="Phobius"/>
    </source>
</evidence>
<feature type="transmembrane region" description="Helical" evidence="2">
    <location>
        <begin position="60"/>
        <end position="77"/>
    </location>
</feature>
<dbReference type="Pfam" id="PF26604">
    <property type="entry name" value="CBU_0592"/>
    <property type="match status" value="1"/>
</dbReference>